<name>A0ABX5A561_9ENTR</name>
<comment type="caution">
    <text evidence="1">The sequence shown here is derived from an EMBL/GenBank/DDBJ whole genome shotgun (WGS) entry which is preliminary data.</text>
</comment>
<organism evidence="1 2">
    <name type="scientific">Lelliottia aquatilis</name>
    <dbReference type="NCBI Taxonomy" id="2080838"/>
    <lineage>
        <taxon>Bacteria</taxon>
        <taxon>Pseudomonadati</taxon>
        <taxon>Pseudomonadota</taxon>
        <taxon>Gammaproteobacteria</taxon>
        <taxon>Enterobacterales</taxon>
        <taxon>Enterobacteriaceae</taxon>
        <taxon>Lelliottia</taxon>
    </lineage>
</organism>
<evidence type="ECO:0000313" key="1">
    <source>
        <dbReference type="EMBL" id="POZ25773.1"/>
    </source>
</evidence>
<dbReference type="Proteomes" id="UP000237025">
    <property type="component" value="Unassembled WGS sequence"/>
</dbReference>
<proteinExistence type="predicted"/>
<dbReference type="EMBL" id="PQVW01000002">
    <property type="protein sequence ID" value="POZ25773.1"/>
    <property type="molecule type" value="Genomic_DNA"/>
</dbReference>
<sequence>MPHTNASTNLAGFVFPTEAGVNTNQSEWPSQGQFQRIVSTAEKNSKSAFIEQNRGGKRRLFKHLLRKVMQILPHQQFGERTQ</sequence>
<reference evidence="1 2" key="1">
    <citation type="submission" date="2018-02" db="EMBL/GenBank/DDBJ databases">
        <title>Lelliotia aquatilis sp. nov., isolated from drinking water.</title>
        <authorList>
            <person name="Kaempfer P."/>
            <person name="Glaeser S."/>
            <person name="Exner M."/>
            <person name="Doijad S."/>
            <person name="Chakraborty T."/>
        </authorList>
    </citation>
    <scope>NUCLEOTIDE SEQUENCE [LARGE SCALE GENOMIC DNA]</scope>
    <source>
        <strain evidence="1 2">6331-17</strain>
    </source>
</reference>
<evidence type="ECO:0000313" key="2">
    <source>
        <dbReference type="Proteomes" id="UP000237025"/>
    </source>
</evidence>
<accession>A0ABX5A561</accession>
<gene>
    <name evidence="1" type="ORF">C3712_03325</name>
</gene>
<protein>
    <submittedName>
        <fullName evidence="1">Uncharacterized protein</fullName>
    </submittedName>
</protein>
<keyword evidence="2" id="KW-1185">Reference proteome</keyword>